<dbReference type="Proteomes" id="UP001283361">
    <property type="component" value="Unassembled WGS sequence"/>
</dbReference>
<proteinExistence type="predicted"/>
<reference evidence="1" key="1">
    <citation type="journal article" date="2023" name="G3 (Bethesda)">
        <title>A reference genome for the long-term kleptoplast-retaining sea slug Elysia crispata morphotype clarki.</title>
        <authorList>
            <person name="Eastman K.E."/>
            <person name="Pendleton A.L."/>
            <person name="Shaikh M.A."/>
            <person name="Suttiyut T."/>
            <person name="Ogas R."/>
            <person name="Tomko P."/>
            <person name="Gavelis G."/>
            <person name="Widhalm J.R."/>
            <person name="Wisecaver J.H."/>
        </authorList>
    </citation>
    <scope>NUCLEOTIDE SEQUENCE</scope>
    <source>
        <strain evidence="1">ECLA1</strain>
    </source>
</reference>
<sequence length="141" mass="16119">MFNKVGKNTMVQAIGCDINSGGGASCKAVENLVRSLTCRALQKIFSYLLGFNKSPIRRSWLGFKPSPSIREIYFSLPRTCPGPHISSPIRRRWLEFEPSPSIREIYFSLPRTCPGPHISSPIRRRWLEFEPSPSIRELYFS</sequence>
<gene>
    <name evidence="1" type="ORF">RRG08_004294</name>
</gene>
<evidence type="ECO:0000313" key="2">
    <source>
        <dbReference type="Proteomes" id="UP001283361"/>
    </source>
</evidence>
<organism evidence="1 2">
    <name type="scientific">Elysia crispata</name>
    <name type="common">lettuce slug</name>
    <dbReference type="NCBI Taxonomy" id="231223"/>
    <lineage>
        <taxon>Eukaryota</taxon>
        <taxon>Metazoa</taxon>
        <taxon>Spiralia</taxon>
        <taxon>Lophotrochozoa</taxon>
        <taxon>Mollusca</taxon>
        <taxon>Gastropoda</taxon>
        <taxon>Heterobranchia</taxon>
        <taxon>Euthyneura</taxon>
        <taxon>Panpulmonata</taxon>
        <taxon>Sacoglossa</taxon>
        <taxon>Placobranchoidea</taxon>
        <taxon>Plakobranchidae</taxon>
        <taxon>Elysia</taxon>
    </lineage>
</organism>
<dbReference type="EMBL" id="JAWDGP010006471">
    <property type="protein sequence ID" value="KAK3740356.1"/>
    <property type="molecule type" value="Genomic_DNA"/>
</dbReference>
<comment type="caution">
    <text evidence="1">The sequence shown here is derived from an EMBL/GenBank/DDBJ whole genome shotgun (WGS) entry which is preliminary data.</text>
</comment>
<protein>
    <submittedName>
        <fullName evidence="1">Uncharacterized protein</fullName>
    </submittedName>
</protein>
<evidence type="ECO:0000313" key="1">
    <source>
        <dbReference type="EMBL" id="KAK3740356.1"/>
    </source>
</evidence>
<keyword evidence="2" id="KW-1185">Reference proteome</keyword>
<dbReference type="AlphaFoldDB" id="A0AAE0YCT9"/>
<accession>A0AAE0YCT9</accession>
<name>A0AAE0YCT9_9GAST</name>